<dbReference type="CDD" id="cd19534">
    <property type="entry name" value="E_NRPS"/>
    <property type="match status" value="1"/>
</dbReference>
<dbReference type="GO" id="GO:0044550">
    <property type="term" value="P:secondary metabolite biosynthetic process"/>
    <property type="evidence" value="ECO:0007669"/>
    <property type="project" value="TreeGrafter"/>
</dbReference>
<dbReference type="PROSITE" id="PS50075">
    <property type="entry name" value="CARRIER"/>
    <property type="match status" value="2"/>
</dbReference>
<dbReference type="GO" id="GO:0031177">
    <property type="term" value="F:phosphopantetheine binding"/>
    <property type="evidence" value="ECO:0007669"/>
    <property type="project" value="TreeGrafter"/>
</dbReference>
<dbReference type="CDD" id="cd05918">
    <property type="entry name" value="A_NRPS_SidN3_like"/>
    <property type="match status" value="2"/>
</dbReference>
<dbReference type="PANTHER" id="PTHR45527:SF16">
    <property type="entry name" value="NONRIBOSOMAL PEPTIDE SYNTHASE ATNA-RELATED"/>
    <property type="match status" value="1"/>
</dbReference>
<accession>A0AAN4PQZ2</accession>
<evidence type="ECO:0000256" key="2">
    <source>
        <dbReference type="ARBA" id="ARBA00022553"/>
    </source>
</evidence>
<comment type="caution">
    <text evidence="7">The sequence shown here is derived from an EMBL/GenBank/DDBJ whole genome shotgun (WGS) entry which is preliminary data.</text>
</comment>
<dbReference type="PROSITE" id="PS00455">
    <property type="entry name" value="AMP_BINDING"/>
    <property type="match status" value="1"/>
</dbReference>
<dbReference type="Proteomes" id="UP000051487">
    <property type="component" value="Unassembled WGS sequence"/>
</dbReference>
<dbReference type="InterPro" id="IPR020845">
    <property type="entry name" value="AMP-binding_CS"/>
</dbReference>
<dbReference type="PANTHER" id="PTHR45527">
    <property type="entry name" value="NONRIBOSOMAL PEPTIDE SYNTHETASE"/>
    <property type="match status" value="1"/>
</dbReference>
<dbReference type="SUPFAM" id="SSF47336">
    <property type="entry name" value="ACP-like"/>
    <property type="match status" value="2"/>
</dbReference>
<comment type="similarity">
    <text evidence="5">Belongs to the NRP synthetase family.</text>
</comment>
<dbReference type="FunFam" id="3.30.559.10:FF:000016">
    <property type="entry name" value="Nonribosomal peptide synthase Pes1"/>
    <property type="match status" value="1"/>
</dbReference>
<keyword evidence="4" id="KW-0677">Repeat</keyword>
<dbReference type="Pfam" id="PF00550">
    <property type="entry name" value="PP-binding"/>
    <property type="match status" value="2"/>
</dbReference>
<dbReference type="Gene3D" id="3.30.559.30">
    <property type="entry name" value="Nonribosomal peptide synthetase, condensation domain"/>
    <property type="match status" value="2"/>
</dbReference>
<dbReference type="NCBIfam" id="TIGR01733">
    <property type="entry name" value="AA-adenyl-dom"/>
    <property type="match status" value="2"/>
</dbReference>
<dbReference type="InterPro" id="IPR009081">
    <property type="entry name" value="PP-bd_ACP"/>
</dbReference>
<keyword evidence="1" id="KW-0596">Phosphopantetheine</keyword>
<dbReference type="FunFam" id="3.40.50.12780:FF:000014">
    <property type="entry name" value="Nonribosomal peptide synthetase 1"/>
    <property type="match status" value="1"/>
</dbReference>
<evidence type="ECO:0000256" key="3">
    <source>
        <dbReference type="ARBA" id="ARBA00022598"/>
    </source>
</evidence>
<dbReference type="EMBL" id="BCLY01000016">
    <property type="protein sequence ID" value="GAQ11470.1"/>
    <property type="molecule type" value="Genomic_DNA"/>
</dbReference>
<evidence type="ECO:0000313" key="8">
    <source>
        <dbReference type="Proteomes" id="UP000051487"/>
    </source>
</evidence>
<name>A0AAN4PQZ2_ASPLE</name>
<dbReference type="CDD" id="cd19545">
    <property type="entry name" value="FUM14_C_NRPS-like"/>
    <property type="match status" value="1"/>
</dbReference>
<reference evidence="7 8" key="1">
    <citation type="submission" date="2015-11" db="EMBL/GenBank/DDBJ databases">
        <title>Aspergillus lentulus strain IFM 54703T.</title>
        <authorList>
            <person name="Kusuya Y."/>
            <person name="Sakai K."/>
            <person name="Kamei K."/>
            <person name="Takahashi H."/>
            <person name="Yaguchi T."/>
        </authorList>
    </citation>
    <scope>NUCLEOTIDE SEQUENCE [LARGE SCALE GENOMIC DNA]</scope>
    <source>
        <strain evidence="7 8">IFM 54703</strain>
    </source>
</reference>
<dbReference type="InterPro" id="IPR036736">
    <property type="entry name" value="ACP-like_sf"/>
</dbReference>
<dbReference type="FunFam" id="3.30.559.30:FF:000002">
    <property type="entry name" value="Nonribosomal peptide synthase Pes1"/>
    <property type="match status" value="1"/>
</dbReference>
<dbReference type="Gene3D" id="3.40.50.12780">
    <property type="entry name" value="N-terminal domain of ligase-like"/>
    <property type="match status" value="2"/>
</dbReference>
<dbReference type="Gene3D" id="3.30.300.30">
    <property type="match status" value="2"/>
</dbReference>
<dbReference type="InterPro" id="IPR001242">
    <property type="entry name" value="Condensation_dom"/>
</dbReference>
<dbReference type="Pfam" id="PF00668">
    <property type="entry name" value="Condensation"/>
    <property type="match status" value="2"/>
</dbReference>
<feature type="domain" description="Carrier" evidence="6">
    <location>
        <begin position="1843"/>
        <end position="1919"/>
    </location>
</feature>
<keyword evidence="2" id="KW-0597">Phosphoprotein</keyword>
<evidence type="ECO:0000256" key="4">
    <source>
        <dbReference type="ARBA" id="ARBA00022737"/>
    </source>
</evidence>
<evidence type="ECO:0000313" key="7">
    <source>
        <dbReference type="EMBL" id="GAQ11470.1"/>
    </source>
</evidence>
<evidence type="ECO:0000259" key="6">
    <source>
        <dbReference type="PROSITE" id="PS50075"/>
    </source>
</evidence>
<protein>
    <submittedName>
        <fullName evidence="7">Nonribosomal peptide synthetase 12</fullName>
    </submittedName>
</protein>
<dbReference type="InterPro" id="IPR042099">
    <property type="entry name" value="ANL_N_sf"/>
</dbReference>
<proteinExistence type="inferred from homology"/>
<feature type="domain" description="Carrier" evidence="6">
    <location>
        <begin position="767"/>
        <end position="840"/>
    </location>
</feature>
<dbReference type="InterPro" id="IPR045851">
    <property type="entry name" value="AMP-bd_C_sf"/>
</dbReference>
<dbReference type="GO" id="GO:0005737">
    <property type="term" value="C:cytoplasm"/>
    <property type="evidence" value="ECO:0007669"/>
    <property type="project" value="TreeGrafter"/>
</dbReference>
<dbReference type="Gene3D" id="3.30.559.10">
    <property type="entry name" value="Chloramphenicol acetyltransferase-like domain"/>
    <property type="match status" value="2"/>
</dbReference>
<dbReference type="GO" id="GO:0043041">
    <property type="term" value="P:amino acid activation for nonribosomal peptide biosynthetic process"/>
    <property type="evidence" value="ECO:0007669"/>
    <property type="project" value="TreeGrafter"/>
</dbReference>
<keyword evidence="3" id="KW-0436">Ligase</keyword>
<dbReference type="InterPro" id="IPR023213">
    <property type="entry name" value="CAT-like_dom_sf"/>
</dbReference>
<evidence type="ECO:0000256" key="1">
    <source>
        <dbReference type="ARBA" id="ARBA00022450"/>
    </source>
</evidence>
<dbReference type="FunFam" id="3.30.300.30:FF:000015">
    <property type="entry name" value="Nonribosomal peptide synthase SidD"/>
    <property type="match status" value="2"/>
</dbReference>
<dbReference type="PROSITE" id="PS00012">
    <property type="entry name" value="PHOSPHOPANTETHEINE"/>
    <property type="match status" value="1"/>
</dbReference>
<dbReference type="SUPFAM" id="SSF52777">
    <property type="entry name" value="CoA-dependent acyltransferases"/>
    <property type="match status" value="4"/>
</dbReference>
<dbReference type="InterPro" id="IPR000873">
    <property type="entry name" value="AMP-dep_synth/lig_dom"/>
</dbReference>
<dbReference type="InterPro" id="IPR006162">
    <property type="entry name" value="Ppantetheine_attach_site"/>
</dbReference>
<organism evidence="7 8">
    <name type="scientific">Aspergillus lentulus</name>
    <dbReference type="NCBI Taxonomy" id="293939"/>
    <lineage>
        <taxon>Eukaryota</taxon>
        <taxon>Fungi</taxon>
        <taxon>Dikarya</taxon>
        <taxon>Ascomycota</taxon>
        <taxon>Pezizomycotina</taxon>
        <taxon>Eurotiomycetes</taxon>
        <taxon>Eurotiomycetidae</taxon>
        <taxon>Eurotiales</taxon>
        <taxon>Aspergillaceae</taxon>
        <taxon>Aspergillus</taxon>
        <taxon>Aspergillus subgen. Fumigati</taxon>
    </lineage>
</organism>
<dbReference type="Gene3D" id="1.10.1200.10">
    <property type="entry name" value="ACP-like"/>
    <property type="match status" value="2"/>
</dbReference>
<gene>
    <name evidence="7" type="ORF">ALT_8791</name>
</gene>
<dbReference type="GO" id="GO:0016874">
    <property type="term" value="F:ligase activity"/>
    <property type="evidence" value="ECO:0007669"/>
    <property type="project" value="UniProtKB-KW"/>
</dbReference>
<evidence type="ECO:0000256" key="5">
    <source>
        <dbReference type="ARBA" id="ARBA00029454"/>
    </source>
</evidence>
<dbReference type="InterPro" id="IPR010071">
    <property type="entry name" value="AA_adenyl_dom"/>
</dbReference>
<sequence>MHQPQTNSGNAAENDVHCMFPSIAGRYTDKIKFDDHVVRALQGLARGDATRVHLALSAVWAIALWRFAECNTPRFRVRMEEDVSDNGNPRIFGTSIDPARPVSLLFDEKNWERYNVTAGHAARINTEIVVGAASDMDAYRISPLEGVDLALHLDQAPMVLTLVYNSDHLSEQYARHLVSGLSYAVDSIARNPAQPIDQVDFCCPSQRAQVTSWNRTPLMHPTDGFLFQHVDRQARTNPTGMAVDSWDGCLTYHELQDLTDRVANYLQARGVRGGVLVPVCFEKSLWAIAAMLAVNKAGGAFIPCDPAYPEGRRRAIVEKTKAQVILVSDQTAPLFSSFDISTIVVSASTSAQWTLGEKGLAVCATHDAPAYCFFTSGSTGEPKGCQVSHLALASISQHVDALHLRKTSRSLQFASYCFGVSLIELWCTLISGGTICLPSDHERLHSLADFLVHKQVNWALLTPTVLETLSPANIGDIDLLIAGESLEPHHITTWAPAVRLYQAYGLTEWAGIFAVSRRIVSPQDRGSVGLPVNGTAWVVDPSDHQKLAPIGAVGELLIGGPSLADGYLDDAEKTDHAFVSRPSWSMKPANLSEPRRMYKTGDLVRYGEDGTIRYVRRNDNQVKIRGQRLETGEVESRIKQCLPSTKKVIVMVHSFSGERIQQQSLVAFILLSASGTVQKAPSLSNGGLRFVEVDDSWRSLVQDLEKRLQFLLPGFMVPQLFLPVSSIPTTITGKADRRSLCREVNSLPYHELHRLAGRVTETRAPQSDQEERVHRAVAVTLQLEPGHFGMLDNFFHLGGNSAIAVKLAINLKKEGLNVGIADIFNNPVLRNLAVSAGQHDSAQPKQSNGVEAEVDMGQLPGMKAAAMKQTGLPEDQIEKVYPATPFQAGLVAMTGRSPRLCQAQVTCELRPGVDIEAFRAAWERVYQMNDILRTRFVISPSHGTMQVVTKESLHWHRLDTMSACARHIGSLEMGIGGRLVHHYLVPTAADRQTWSFTVVLHHGLCDQWSFRLLLKQLEAAYRNLPVSRHLFSPFVSYVAKIQDRFKDYWVKELDNVQSVVFPALPSPNYIPAATEELTYTMALPGRYTRSYTMSSYLTLAWALVTSYHTGSNDIVFGLTVNGRGAAVDGISDISGPTIATIPRRIKVSPKDSIIAKLSQIQIQMVKGIPFEQAGLQNIQKYSPNTRRACMFQSQLIIQPPSQLPVGTGPLKDFKFSATAVGGFSAYGLSIECLTALGDRECKAVVTFDPAIIGRGYVHRLMQHMELVLQRLLTNSRQKIGDIPRVTQQDWGWLQKWNRDIPSAPTHCVHDLIQNRHLAAPNALAVMSWDGNLSYSELTTLSDKLAGELLLHGVKRGMPIPLLFEKSRWTTVAILATMKAGCAFVLLDPILPMRRLLAICSDIGAPCIICSEGQVDRAHKLTERVIGVYDNATFWGKQNPIRLPVVQPQDPLYLAFTSGSTGNPKGIVIDHQSYCSSSEAHNKAHLVDESSRVLQFASYAFDVSIMETLSTLLAGGCICVLSETERRDSLAGAVQRYTVTHAFLTPSAARLLMHQDIASLRVIVMGGEVMSPADISYWVDRVHLINEYGVAECCVASTARHITRADGQLRDIGFPMGVATWVADQTDYHRLVPIGAVGELLIEGFSIGREYLNNPEATSKAFVQPPNWLTALRKDIDTRIYRTGDLVQQNEDGSLLFLGRKDAQSKIRGQRFELEEVEYHIRGFKGVLDVVTVVAAPLGQEAPRLAAFIAQRDAGSTLRCQERSLGTTFLASPTESFQRLTGEIQTGLHSILPNYMVPSIYFLVASIPKTDSGKGDRRRLKEVIEQHPWAELIPCGASSFSKAKPSTDVEEKLHATWAHVLGLPGDSIGVNDSFYDLGGDSISAMQVVAQARSRGFEHSTHHILQLKTIAAIAKEAVVTGRPPSLMQDNVTDELFDLSPIQLFFFEKYPQGTSRFNQNMLVHIQQPVASTDIERAVAQLVRRHSILRARYVRNEDGNWMQYISNATKESFKFRSHLVSSEQEMRQIIAASQGSLDIVCGPVFVVDLFELGDKQCLFMIGHHLVIDLVSWRIMLADLDAMLQGDRSEPEPSMSFQTWSRLQAEYARTHLKPADVHMLPRIDEEFIKKFWGASDNPNLIGNSESKMIRLDDGTTDAIFSQSRQVLGVEPVELLHAALLFSFMQTFPDRATPSIYAEAHGRDPWDQAIDITRTVGWFTTLWPVVVQLETSDDLRTAIEKVKVARRQRTNHGWDYFTSIYQNSQNKRQSAGMPPIEITFNYAGKFQQAERADALLRMEPLSKQSLFDGAGDLDRWAMFEINSVVSNGCLEFHMTYNAALSKDRVLMPWIGNLTACLHKLARNL</sequence>
<dbReference type="SUPFAM" id="SSF56801">
    <property type="entry name" value="Acetyl-CoA synthetase-like"/>
    <property type="match status" value="2"/>
</dbReference>
<dbReference type="Pfam" id="PF00501">
    <property type="entry name" value="AMP-binding"/>
    <property type="match status" value="2"/>
</dbReference>